<evidence type="ECO:0000256" key="11">
    <source>
        <dbReference type="ARBA" id="ARBA00049340"/>
    </source>
</evidence>
<feature type="region of interest" description="Disordered" evidence="13">
    <location>
        <begin position="436"/>
        <end position="456"/>
    </location>
</feature>
<comment type="subunit">
    <text evidence="4">Homotrimer.</text>
</comment>
<keyword evidence="8" id="KW-0677">Repeat</keyword>
<comment type="cofactor">
    <cofactor evidence="1 12">
        <name>Cu(+)</name>
        <dbReference type="ChEBI" id="CHEBI:49552"/>
    </cofactor>
</comment>
<dbReference type="InterPro" id="IPR008972">
    <property type="entry name" value="Cupredoxin"/>
</dbReference>
<feature type="transmembrane region" description="Helical" evidence="14">
    <location>
        <begin position="70"/>
        <end position="89"/>
    </location>
</feature>
<comment type="caution">
    <text evidence="17">The sequence shown here is derived from an EMBL/GenBank/DDBJ whole genome shotgun (WGS) entry which is preliminary data.</text>
</comment>
<feature type="transmembrane region" description="Helical" evidence="14">
    <location>
        <begin position="96"/>
        <end position="114"/>
    </location>
</feature>
<evidence type="ECO:0000256" key="5">
    <source>
        <dbReference type="ARBA" id="ARBA00011882"/>
    </source>
</evidence>
<name>A0A917TS95_9ACTN</name>
<dbReference type="InterPro" id="IPR001287">
    <property type="entry name" value="NO2-reductase_Cu"/>
</dbReference>
<comment type="similarity">
    <text evidence="3">Belongs to the multicopper oxidase family.</text>
</comment>
<reference evidence="17" key="2">
    <citation type="submission" date="2020-09" db="EMBL/GenBank/DDBJ databases">
        <authorList>
            <person name="Sun Q."/>
            <person name="Ohkuma M."/>
        </authorList>
    </citation>
    <scope>NUCLEOTIDE SEQUENCE</scope>
    <source>
        <strain evidence="17">JCM 19831</strain>
    </source>
</reference>
<keyword evidence="14" id="KW-0812">Transmembrane</keyword>
<gene>
    <name evidence="17" type="ORF">GCM10007977_041220</name>
</gene>
<feature type="compositionally biased region" description="Low complexity" evidence="13">
    <location>
        <begin position="436"/>
        <end position="451"/>
    </location>
</feature>
<dbReference type="SUPFAM" id="SSF49503">
    <property type="entry name" value="Cupredoxins"/>
    <property type="match status" value="3"/>
</dbReference>
<dbReference type="EMBL" id="BMPI01000019">
    <property type="protein sequence ID" value="GGM35544.1"/>
    <property type="molecule type" value="Genomic_DNA"/>
</dbReference>
<feature type="transmembrane region" description="Helical" evidence="14">
    <location>
        <begin position="36"/>
        <end position="64"/>
    </location>
</feature>
<keyword evidence="9" id="KW-0560">Oxidoreductase</keyword>
<evidence type="ECO:0000313" key="17">
    <source>
        <dbReference type="EMBL" id="GGM35544.1"/>
    </source>
</evidence>
<evidence type="ECO:0000256" key="1">
    <source>
        <dbReference type="ARBA" id="ARBA00001960"/>
    </source>
</evidence>
<evidence type="ECO:0000256" key="8">
    <source>
        <dbReference type="ARBA" id="ARBA00022737"/>
    </source>
</evidence>
<reference evidence="17" key="1">
    <citation type="journal article" date="2014" name="Int. J. Syst. Evol. Microbiol.">
        <title>Complete genome sequence of Corynebacterium casei LMG S-19264T (=DSM 44701T), isolated from a smear-ripened cheese.</title>
        <authorList>
            <consortium name="US DOE Joint Genome Institute (JGI-PGF)"/>
            <person name="Walter F."/>
            <person name="Albersmeier A."/>
            <person name="Kalinowski J."/>
            <person name="Ruckert C."/>
        </authorList>
    </citation>
    <scope>NUCLEOTIDE SEQUENCE</scope>
    <source>
        <strain evidence="17">JCM 19831</strain>
    </source>
</reference>
<dbReference type="EC" id="1.7.2.1" evidence="5"/>
<comment type="cofactor">
    <cofactor evidence="2 12">
        <name>Cu(2+)</name>
        <dbReference type="ChEBI" id="CHEBI:29036"/>
    </cofactor>
</comment>
<evidence type="ECO:0000256" key="10">
    <source>
        <dbReference type="ARBA" id="ARBA00023008"/>
    </source>
</evidence>
<evidence type="ECO:0000256" key="3">
    <source>
        <dbReference type="ARBA" id="ARBA00010609"/>
    </source>
</evidence>
<dbReference type="InterPro" id="IPR045087">
    <property type="entry name" value="Cu-oxidase_fam"/>
</dbReference>
<evidence type="ECO:0000256" key="14">
    <source>
        <dbReference type="SAM" id="Phobius"/>
    </source>
</evidence>
<keyword evidence="14" id="KW-1133">Transmembrane helix</keyword>
<dbReference type="PROSITE" id="PS00080">
    <property type="entry name" value="MULTICOPPER_OXIDASE2"/>
    <property type="match status" value="1"/>
</dbReference>
<organism evidence="17 18">
    <name type="scientific">Dactylosporangium sucinum</name>
    <dbReference type="NCBI Taxonomy" id="1424081"/>
    <lineage>
        <taxon>Bacteria</taxon>
        <taxon>Bacillati</taxon>
        <taxon>Actinomycetota</taxon>
        <taxon>Actinomycetes</taxon>
        <taxon>Micromonosporales</taxon>
        <taxon>Micromonosporaceae</taxon>
        <taxon>Dactylosporangium</taxon>
    </lineage>
</organism>
<evidence type="ECO:0000256" key="7">
    <source>
        <dbReference type="ARBA" id="ARBA00022723"/>
    </source>
</evidence>
<dbReference type="AlphaFoldDB" id="A0A917TS95"/>
<evidence type="ECO:0000256" key="4">
    <source>
        <dbReference type="ARBA" id="ARBA00011233"/>
    </source>
</evidence>
<dbReference type="PROSITE" id="PS51257">
    <property type="entry name" value="PROKAR_LIPOPROTEIN"/>
    <property type="match status" value="1"/>
</dbReference>
<sequence>MTARLIDLEVLAGVLSAAAWLAAAGCAAARRRRPAAVLAVVAVLALLARIGLVVALGRAGWWFVQDKLTVTLPLAAVTAVAAGLVALTARRWTAPALAVAGYAAAAGPVLALFAGYPAGWGTGLVTAGTVALAGVVTWQAAGHRPRRAPFVWLLALAPIVLGAAVAVPPPASADDGGHGVQVSSVRGPDPEAAAASGIPVRRFTLTARTATVALASGQRIQAWTFDGRVPGPALEVTQGDLVVVTLRNADIAAGVTLHWHGYDVPVGEDGVAGMTQDAVRPGESFEYRFRADRAGTYWYHTHEASDRAVRLGLYGTLVVRPRAAADGVDLTLPLHTFGTALAVGDRDQPTTHAVAPGTPVRLRVINTDDGPHRLTLTGPFRLVAVDGTDLNGPGVLERVAVRLPAGARVDVAVTAGAAPVTLHVDDGRATVRLAPAADTPAPPVDTAAWPTLDQTRYGTPAPTPFDAHSRFDRRFTMVLDRGVALADGLPKYAFTVNGRAYPYVTTQTVREGDLVHLTVVNRSRDTHPMHLHGHHVLALRHNGRPFTGSPLWMDTFDVQPGEVWEVGLRADNPGVWMNHCHNLKHAAKGMAVHLAYAGYQAASHHAHGA</sequence>
<dbReference type="PANTHER" id="PTHR11709">
    <property type="entry name" value="MULTI-COPPER OXIDASE"/>
    <property type="match status" value="1"/>
</dbReference>
<proteinExistence type="inferred from homology"/>
<dbReference type="GO" id="GO:0050421">
    <property type="term" value="F:nitrite reductase (NO-forming) activity"/>
    <property type="evidence" value="ECO:0007669"/>
    <property type="project" value="UniProtKB-EC"/>
</dbReference>
<dbReference type="PRINTS" id="PR00695">
    <property type="entry name" value="CUNO2RDTASE"/>
</dbReference>
<accession>A0A917TS95</accession>
<feature type="binding site" description="type 1 copper site" evidence="12">
    <location>
        <position position="300"/>
    </location>
    <ligand>
        <name>Cu cation</name>
        <dbReference type="ChEBI" id="CHEBI:23378"/>
        <label>1</label>
    </ligand>
</feature>
<evidence type="ECO:0000256" key="12">
    <source>
        <dbReference type="PIRSR" id="PIRSR601287-1"/>
    </source>
</evidence>
<dbReference type="Gene3D" id="2.60.40.420">
    <property type="entry name" value="Cupredoxins - blue copper proteins"/>
    <property type="match status" value="3"/>
</dbReference>
<feature type="domain" description="Plastocyanin-like" evidence="15">
    <location>
        <begin position="493"/>
        <end position="595"/>
    </location>
</feature>
<dbReference type="Proteomes" id="UP000642070">
    <property type="component" value="Unassembled WGS sequence"/>
</dbReference>
<dbReference type="InterPro" id="IPR011706">
    <property type="entry name" value="Cu-oxidase_C"/>
</dbReference>
<dbReference type="InterPro" id="IPR002355">
    <property type="entry name" value="Cu_oxidase_Cu_BS"/>
</dbReference>
<feature type="transmembrane region" description="Helical" evidence="14">
    <location>
        <begin position="150"/>
        <end position="167"/>
    </location>
</feature>
<feature type="transmembrane region" description="Helical" evidence="14">
    <location>
        <begin position="120"/>
        <end position="138"/>
    </location>
</feature>
<keyword evidence="14" id="KW-0472">Membrane</keyword>
<evidence type="ECO:0000256" key="9">
    <source>
        <dbReference type="ARBA" id="ARBA00023002"/>
    </source>
</evidence>
<dbReference type="Pfam" id="PF07732">
    <property type="entry name" value="Cu-oxidase_3"/>
    <property type="match status" value="1"/>
</dbReference>
<evidence type="ECO:0000259" key="16">
    <source>
        <dbReference type="Pfam" id="PF07732"/>
    </source>
</evidence>
<dbReference type="Pfam" id="PF07731">
    <property type="entry name" value="Cu-oxidase_2"/>
    <property type="match status" value="1"/>
</dbReference>
<evidence type="ECO:0000256" key="13">
    <source>
        <dbReference type="SAM" id="MobiDB-lite"/>
    </source>
</evidence>
<dbReference type="InterPro" id="IPR011707">
    <property type="entry name" value="Cu-oxidase-like_N"/>
</dbReference>
<keyword evidence="7 12" id="KW-0479">Metal-binding</keyword>
<protein>
    <recommendedName>
        <fullName evidence="6">Copper-containing nitrite reductase</fullName>
        <ecNumber evidence="5">1.7.2.1</ecNumber>
    </recommendedName>
</protein>
<evidence type="ECO:0000259" key="15">
    <source>
        <dbReference type="Pfam" id="PF07731"/>
    </source>
</evidence>
<evidence type="ECO:0000313" key="18">
    <source>
        <dbReference type="Proteomes" id="UP000642070"/>
    </source>
</evidence>
<evidence type="ECO:0000256" key="2">
    <source>
        <dbReference type="ARBA" id="ARBA00001973"/>
    </source>
</evidence>
<feature type="transmembrane region" description="Helical" evidence="14">
    <location>
        <begin position="12"/>
        <end position="29"/>
    </location>
</feature>
<dbReference type="CDD" id="cd04202">
    <property type="entry name" value="CuRO_D2_2dMcoN_like"/>
    <property type="match status" value="1"/>
</dbReference>
<dbReference type="GO" id="GO:0005507">
    <property type="term" value="F:copper ion binding"/>
    <property type="evidence" value="ECO:0007669"/>
    <property type="project" value="InterPro"/>
</dbReference>
<comment type="catalytic activity">
    <reaction evidence="11">
        <text>nitric oxide + Fe(III)-[cytochrome c] + H2O = Fe(II)-[cytochrome c] + nitrite + 2 H(+)</text>
        <dbReference type="Rhea" id="RHEA:15233"/>
        <dbReference type="Rhea" id="RHEA-COMP:10350"/>
        <dbReference type="Rhea" id="RHEA-COMP:14399"/>
        <dbReference type="ChEBI" id="CHEBI:15377"/>
        <dbReference type="ChEBI" id="CHEBI:15378"/>
        <dbReference type="ChEBI" id="CHEBI:16301"/>
        <dbReference type="ChEBI" id="CHEBI:16480"/>
        <dbReference type="ChEBI" id="CHEBI:29033"/>
        <dbReference type="ChEBI" id="CHEBI:29034"/>
        <dbReference type="EC" id="1.7.2.1"/>
    </reaction>
</comment>
<feature type="binding site" description="type 1 copper site" evidence="12">
    <location>
        <position position="258"/>
    </location>
    <ligand>
        <name>Cu cation</name>
        <dbReference type="ChEBI" id="CHEBI:23378"/>
        <label>1</label>
    </ligand>
</feature>
<keyword evidence="18" id="KW-1185">Reference proteome</keyword>
<keyword evidence="10 12" id="KW-0186">Copper</keyword>
<evidence type="ECO:0000256" key="6">
    <source>
        <dbReference type="ARBA" id="ARBA00017290"/>
    </source>
</evidence>
<dbReference type="RefSeq" id="WP_190251516.1">
    <property type="nucleotide sequence ID" value="NZ_BMPI01000019.1"/>
</dbReference>
<feature type="domain" description="Plastocyanin-like" evidence="16">
    <location>
        <begin position="209"/>
        <end position="323"/>
    </location>
</feature>